<dbReference type="OrthoDB" id="2898509at2759"/>
<dbReference type="PANTHER" id="PTHR47534:SF3">
    <property type="entry name" value="ALCOHOL DEHYDROGENASE-LIKE C-TERMINAL DOMAIN-CONTAINING PROTEIN"/>
    <property type="match status" value="1"/>
</dbReference>
<dbReference type="GO" id="GO:0016491">
    <property type="term" value="F:oxidoreductase activity"/>
    <property type="evidence" value="ECO:0007669"/>
    <property type="project" value="UniProtKB-KW"/>
</dbReference>
<dbReference type="RefSeq" id="XP_006694007.1">
    <property type="nucleotide sequence ID" value="XM_006693944.1"/>
</dbReference>
<protein>
    <submittedName>
        <fullName evidence="2">Uncharacterized protein</fullName>
    </submittedName>
</protein>
<organism evidence="3">
    <name type="scientific">Chaetomium thermophilum (strain DSM 1495 / CBS 144.50 / IMI 039719)</name>
    <name type="common">Thermochaetoides thermophila</name>
    <dbReference type="NCBI Taxonomy" id="759272"/>
    <lineage>
        <taxon>Eukaryota</taxon>
        <taxon>Fungi</taxon>
        <taxon>Dikarya</taxon>
        <taxon>Ascomycota</taxon>
        <taxon>Pezizomycotina</taxon>
        <taxon>Sordariomycetes</taxon>
        <taxon>Sordariomycetidae</taxon>
        <taxon>Sordariales</taxon>
        <taxon>Chaetomiaceae</taxon>
        <taxon>Thermochaetoides</taxon>
    </lineage>
</organism>
<dbReference type="OMA" id="HAWLCLT"/>
<accession>G0S713</accession>
<dbReference type="GeneID" id="18257616"/>
<evidence type="ECO:0000313" key="3">
    <source>
        <dbReference type="Proteomes" id="UP000008066"/>
    </source>
</evidence>
<reference evidence="2 3" key="1">
    <citation type="journal article" date="2011" name="Cell">
        <title>Insight into structure and assembly of the nuclear pore complex by utilizing the genome of a eukaryotic thermophile.</title>
        <authorList>
            <person name="Amlacher S."/>
            <person name="Sarges P."/>
            <person name="Flemming D."/>
            <person name="van Noort V."/>
            <person name="Kunze R."/>
            <person name="Devos D.P."/>
            <person name="Arumugam M."/>
            <person name="Bork P."/>
            <person name="Hurt E."/>
        </authorList>
    </citation>
    <scope>NUCLEOTIDE SEQUENCE [LARGE SCALE GENOMIC DNA]</scope>
    <source>
        <strain evidence="3">DSM 1495 / CBS 144.50 / IMI 039719</strain>
    </source>
</reference>
<dbReference type="HOGENOM" id="CLU_044999_0_1_1"/>
<evidence type="ECO:0000256" key="1">
    <source>
        <dbReference type="ARBA" id="ARBA00023002"/>
    </source>
</evidence>
<dbReference type="Proteomes" id="UP000008066">
    <property type="component" value="Unassembled WGS sequence"/>
</dbReference>
<dbReference type="InterPro" id="IPR052228">
    <property type="entry name" value="Sec_Metab_Biosynth_Oxidored"/>
</dbReference>
<dbReference type="EMBL" id="GL988041">
    <property type="protein sequence ID" value="EGS21711.1"/>
    <property type="molecule type" value="Genomic_DNA"/>
</dbReference>
<dbReference type="Gene3D" id="3.40.50.720">
    <property type="entry name" value="NAD(P)-binding Rossmann-like Domain"/>
    <property type="match status" value="1"/>
</dbReference>
<name>G0S713_CHATD</name>
<dbReference type="KEGG" id="cthr:CTHT_0035780"/>
<dbReference type="PANTHER" id="PTHR47534">
    <property type="entry name" value="YALI0E05731P"/>
    <property type="match status" value="1"/>
</dbReference>
<dbReference type="InterPro" id="IPR002347">
    <property type="entry name" value="SDR_fam"/>
</dbReference>
<gene>
    <name evidence="2" type="ORF">CTHT_0035780</name>
</gene>
<dbReference type="Pfam" id="PF00106">
    <property type="entry name" value="adh_short"/>
    <property type="match status" value="1"/>
</dbReference>
<keyword evidence="1" id="KW-0560">Oxidoreductase</keyword>
<dbReference type="eggNOG" id="ENOG502S0SX">
    <property type="taxonomic scope" value="Eukaryota"/>
</dbReference>
<dbReference type="AlphaFoldDB" id="G0S713"/>
<dbReference type="SUPFAM" id="SSF51735">
    <property type="entry name" value="NAD(P)-binding Rossmann-fold domains"/>
    <property type="match status" value="1"/>
</dbReference>
<keyword evidence="3" id="KW-1185">Reference proteome</keyword>
<proteinExistence type="predicted"/>
<sequence>MVTLQQMRDSNAQIERLPPGLVAVFVGATRGLGEATMKQFARHAKQPRIYFIGRNCWAGNKIARELEQLNPSGQYLYIRADVSLLRVVDKVCLEIRRRENAVNLLFLNTSTMQDKTKTDEGLPYQLAVMYFSRLRFITNLSSLLYSATGLRRVVSIFAGAREGWVYRSHWADEGRELHMSSSPCSLHAIPHYSSLMTLALEACAKRAADEHLRAGLGNGLVSFVHTDPGEIPKNYWSDIPGVRATVLRMICRTVMWVMKNDLKLPMEEAGERQLFFATSRRFAPKEGSKDEHEGDGVPLVEGVTVAKGTDGIIGSGVYSVDVEGETSERTVSELSELKRGRFAPLVWEQVEREFVAITGGTFDMNT</sequence>
<dbReference type="InterPro" id="IPR036291">
    <property type="entry name" value="NAD(P)-bd_dom_sf"/>
</dbReference>
<evidence type="ECO:0000313" key="2">
    <source>
        <dbReference type="EMBL" id="EGS21711.1"/>
    </source>
</evidence>